<dbReference type="InterPro" id="IPR000182">
    <property type="entry name" value="GNAT_dom"/>
</dbReference>
<dbReference type="SUPFAM" id="SSF55729">
    <property type="entry name" value="Acyl-CoA N-acyltransferases (Nat)"/>
    <property type="match status" value="1"/>
</dbReference>
<dbReference type="InterPro" id="IPR016181">
    <property type="entry name" value="Acyl_CoA_acyltransferase"/>
</dbReference>
<evidence type="ECO:0000313" key="2">
    <source>
        <dbReference type="Proteomes" id="UP000294847"/>
    </source>
</evidence>
<dbReference type="PANTHER" id="PTHR13355">
    <property type="entry name" value="GLUCOSAMINE 6-PHOSPHATE N-ACETYLTRANSFERASE"/>
    <property type="match status" value="1"/>
</dbReference>
<sequence length="174" mass="18796">MAENTSQTLAPIPTIPAGYAVCTGLPPAPVYRDLRSRAGIIPVTPQQAEAAIKGSWFGCHIVHTSASSEETIVGMGGVIANGSWYFHIVDIAILPEHQRKGLGKLVIHTLMEHILANKAEGRPFICLSASDEGASLYRKCAFMDGEKFGETGMVWEGTYPEIVKELRDAEKAQS</sequence>
<organism evidence="1 2">
    <name type="scientific">Pyricularia oryzae</name>
    <name type="common">Rice blast fungus</name>
    <name type="synonym">Magnaporthe oryzae</name>
    <dbReference type="NCBI Taxonomy" id="318829"/>
    <lineage>
        <taxon>Eukaryota</taxon>
        <taxon>Fungi</taxon>
        <taxon>Dikarya</taxon>
        <taxon>Ascomycota</taxon>
        <taxon>Pezizomycotina</taxon>
        <taxon>Sordariomycetes</taxon>
        <taxon>Sordariomycetidae</taxon>
        <taxon>Magnaporthales</taxon>
        <taxon>Pyriculariaceae</taxon>
        <taxon>Pyricularia</taxon>
    </lineage>
</organism>
<dbReference type="EMBL" id="CP034210">
    <property type="protein sequence ID" value="QBZ66419.1"/>
    <property type="molecule type" value="Genomic_DNA"/>
</dbReference>
<dbReference type="AlphaFoldDB" id="A0A4P7NVE8"/>
<dbReference type="GO" id="GO:0006048">
    <property type="term" value="P:UDP-N-acetylglucosamine biosynthetic process"/>
    <property type="evidence" value="ECO:0007669"/>
    <property type="project" value="UniProtKB-UniPathway"/>
</dbReference>
<dbReference type="Pfam" id="PF00583">
    <property type="entry name" value="Acetyltransf_1"/>
    <property type="match status" value="1"/>
</dbReference>
<dbReference type="CDD" id="cd04301">
    <property type="entry name" value="NAT_SF"/>
    <property type="match status" value="1"/>
</dbReference>
<accession>A0A4P7NVE8</accession>
<dbReference type="PROSITE" id="PS51186">
    <property type="entry name" value="GNAT"/>
    <property type="match status" value="1"/>
</dbReference>
<gene>
    <name evidence="1" type="ORF">PoMZ_13396</name>
</gene>
<evidence type="ECO:0000313" key="1">
    <source>
        <dbReference type="EMBL" id="QBZ66419.1"/>
    </source>
</evidence>
<dbReference type="Proteomes" id="UP000294847">
    <property type="component" value="Chromosome 7"/>
</dbReference>
<name>A0A4P7NVE8_PYROR</name>
<dbReference type="PANTHER" id="PTHR13355:SF23">
    <property type="entry name" value="FAMILY N-ACETYLTRANSFERASE, PUTATIVE (AFU_ORTHOLOGUE AFUA_3G00870)-RELATED"/>
    <property type="match status" value="1"/>
</dbReference>
<dbReference type="GO" id="GO:0008080">
    <property type="term" value="F:N-acetyltransferase activity"/>
    <property type="evidence" value="ECO:0007669"/>
    <property type="project" value="TreeGrafter"/>
</dbReference>
<dbReference type="Gene3D" id="3.40.630.30">
    <property type="match status" value="1"/>
</dbReference>
<protein>
    <submittedName>
        <fullName evidence="1">Uncharacterized protein</fullName>
    </submittedName>
</protein>
<proteinExistence type="predicted"/>
<dbReference type="InterPro" id="IPR039143">
    <property type="entry name" value="GNPNAT1-like"/>
</dbReference>
<reference evidence="1 2" key="1">
    <citation type="journal article" date="2019" name="Mol. Biol. Evol.">
        <title>Blast fungal genomes show frequent chromosomal changes, gene gains and losses, and effector gene turnover.</title>
        <authorList>
            <person name="Gomez Luciano L.B."/>
            <person name="Jason Tsai I."/>
            <person name="Chuma I."/>
            <person name="Tosa Y."/>
            <person name="Chen Y.H."/>
            <person name="Li J.Y."/>
            <person name="Li M.Y."/>
            <person name="Jade Lu M.Y."/>
            <person name="Nakayashiki H."/>
            <person name="Li W.H."/>
        </authorList>
    </citation>
    <scope>NUCLEOTIDE SEQUENCE [LARGE SCALE GENOMIC DNA]</scope>
    <source>
        <strain evidence="1">MZ5-1-6</strain>
    </source>
</reference>
<dbReference type="UniPathway" id="UPA00113">
    <property type="reaction ID" value="UER00529"/>
</dbReference>